<comment type="similarity">
    <text evidence="1">Belongs to the ABC transporter superfamily.</text>
</comment>
<feature type="domain" description="ABC transporter" evidence="7">
    <location>
        <begin position="9"/>
        <end position="247"/>
    </location>
</feature>
<dbReference type="InterPro" id="IPR027417">
    <property type="entry name" value="P-loop_NTPase"/>
</dbReference>
<keyword evidence="3" id="KW-1003">Cell membrane</keyword>
<dbReference type="PANTHER" id="PTHR43820">
    <property type="entry name" value="HIGH-AFFINITY BRANCHED-CHAIN AMINO ACID TRANSPORT ATP-BINDING PROTEIN LIVF"/>
    <property type="match status" value="1"/>
</dbReference>
<evidence type="ECO:0000256" key="4">
    <source>
        <dbReference type="ARBA" id="ARBA00022741"/>
    </source>
</evidence>
<keyword evidence="3" id="KW-0472">Membrane</keyword>
<keyword evidence="6" id="KW-0029">Amino-acid transport</keyword>
<dbReference type="PROSITE" id="PS50893">
    <property type="entry name" value="ABC_TRANSPORTER_2"/>
    <property type="match status" value="1"/>
</dbReference>
<keyword evidence="2" id="KW-0813">Transport</keyword>
<dbReference type="GO" id="GO:0015807">
    <property type="term" value="P:L-amino acid transport"/>
    <property type="evidence" value="ECO:0007669"/>
    <property type="project" value="TreeGrafter"/>
</dbReference>
<keyword evidence="10" id="KW-1185">Reference proteome</keyword>
<dbReference type="GO" id="GO:0005524">
    <property type="term" value="F:ATP binding"/>
    <property type="evidence" value="ECO:0007669"/>
    <property type="project" value="UniProtKB-KW"/>
</dbReference>
<evidence type="ECO:0000256" key="3">
    <source>
        <dbReference type="ARBA" id="ARBA00022475"/>
    </source>
</evidence>
<dbReference type="PROSITE" id="PS00211">
    <property type="entry name" value="ABC_TRANSPORTER_1"/>
    <property type="match status" value="1"/>
</dbReference>
<keyword evidence="4" id="KW-0547">Nucleotide-binding</keyword>
<evidence type="ECO:0000313" key="10">
    <source>
        <dbReference type="Proteomes" id="UP000078558"/>
    </source>
</evidence>
<evidence type="ECO:0000256" key="5">
    <source>
        <dbReference type="ARBA" id="ARBA00022840"/>
    </source>
</evidence>
<evidence type="ECO:0000313" key="8">
    <source>
        <dbReference type="EMBL" id="SBT23805.1"/>
    </source>
</evidence>
<dbReference type="InterPro" id="IPR003439">
    <property type="entry name" value="ABC_transporter-like_ATP-bd"/>
</dbReference>
<dbReference type="KEGG" id="odi:ODI_R2257"/>
<evidence type="ECO:0000256" key="1">
    <source>
        <dbReference type="ARBA" id="ARBA00005417"/>
    </source>
</evidence>
<reference evidence="8 10" key="1">
    <citation type="submission" date="2016-06" db="EMBL/GenBank/DDBJ databases">
        <authorList>
            <person name="Kjaerup R.B."/>
            <person name="Dalgaard T.S."/>
            <person name="Juul-Madsen H.R."/>
        </authorList>
    </citation>
    <scope>NUCLEOTIDE SEQUENCE [LARGE SCALE GENOMIC DNA]</scope>
    <source>
        <strain evidence="8">Orrdi1</strain>
    </source>
</reference>
<protein>
    <submittedName>
        <fullName evidence="8">Branched-chain amino acid transport ATP-binding protein LivF (TC 3.A.1.4.1)</fullName>
    </submittedName>
</protein>
<dbReference type="Gene3D" id="3.40.50.300">
    <property type="entry name" value="P-loop containing nucleotide triphosphate hydrolases"/>
    <property type="match status" value="1"/>
</dbReference>
<dbReference type="Pfam" id="PF00005">
    <property type="entry name" value="ABC_tran"/>
    <property type="match status" value="1"/>
</dbReference>
<keyword evidence="5 8" id="KW-0067">ATP-binding</keyword>
<evidence type="ECO:0000256" key="2">
    <source>
        <dbReference type="ARBA" id="ARBA00022448"/>
    </source>
</evidence>
<organism evidence="8 10">
    <name type="scientific">Orrella dioscoreae</name>
    <dbReference type="NCBI Taxonomy" id="1851544"/>
    <lineage>
        <taxon>Bacteria</taxon>
        <taxon>Pseudomonadati</taxon>
        <taxon>Pseudomonadota</taxon>
        <taxon>Betaproteobacteria</taxon>
        <taxon>Burkholderiales</taxon>
        <taxon>Alcaligenaceae</taxon>
        <taxon>Orrella</taxon>
    </lineage>
</organism>
<proteinExistence type="inferred from homology"/>
<dbReference type="EMBL" id="FLRC01000003">
    <property type="protein sequence ID" value="SBT23805.1"/>
    <property type="molecule type" value="Genomic_DNA"/>
</dbReference>
<evidence type="ECO:0000256" key="6">
    <source>
        <dbReference type="ARBA" id="ARBA00022970"/>
    </source>
</evidence>
<dbReference type="EMBL" id="LT907988">
    <property type="protein sequence ID" value="SOE49700.1"/>
    <property type="molecule type" value="Genomic_DNA"/>
</dbReference>
<dbReference type="RefSeq" id="WP_067749320.1">
    <property type="nucleotide sequence ID" value="NZ_LT907988.1"/>
</dbReference>
<dbReference type="GO" id="GO:0016887">
    <property type="term" value="F:ATP hydrolysis activity"/>
    <property type="evidence" value="ECO:0007669"/>
    <property type="project" value="InterPro"/>
</dbReference>
<reference evidence="9 10" key="2">
    <citation type="submission" date="2017-08" db="EMBL/GenBank/DDBJ databases">
        <authorList>
            <person name="de Groot N.N."/>
        </authorList>
    </citation>
    <scope>NUCLEOTIDE SEQUENCE [LARGE SCALE GENOMIC DNA]</scope>
    <source>
        <strain evidence="9">Orrdi1</strain>
    </source>
</reference>
<evidence type="ECO:0000313" key="9">
    <source>
        <dbReference type="EMBL" id="SOE49700.1"/>
    </source>
</evidence>
<dbReference type="SUPFAM" id="SSF52540">
    <property type="entry name" value="P-loop containing nucleoside triphosphate hydrolases"/>
    <property type="match status" value="1"/>
</dbReference>
<dbReference type="Proteomes" id="UP000078558">
    <property type="component" value="Chromosome I"/>
</dbReference>
<dbReference type="CDD" id="cd03224">
    <property type="entry name" value="ABC_TM1139_LivF_branched"/>
    <property type="match status" value="1"/>
</dbReference>
<dbReference type="PANTHER" id="PTHR43820:SF4">
    <property type="entry name" value="HIGH-AFFINITY BRANCHED-CHAIN AMINO ACID TRANSPORT ATP-BINDING PROTEIN LIVF"/>
    <property type="match status" value="1"/>
</dbReference>
<dbReference type="OrthoDB" id="9776369at2"/>
<name>A0A1C3JX74_9BURK</name>
<dbReference type="STRING" id="1851544.ODI_01187"/>
<gene>
    <name evidence="8" type="ORF">ODI_01187</name>
    <name evidence="9" type="ORF">ODI_R2257</name>
</gene>
<dbReference type="InterPro" id="IPR052156">
    <property type="entry name" value="BCAA_Transport_ATP-bd_LivF"/>
</dbReference>
<dbReference type="GO" id="GO:0015658">
    <property type="term" value="F:branched-chain amino acid transmembrane transporter activity"/>
    <property type="evidence" value="ECO:0007669"/>
    <property type="project" value="TreeGrafter"/>
</dbReference>
<accession>A0A1C3JX74</accession>
<dbReference type="InterPro" id="IPR017871">
    <property type="entry name" value="ABC_transporter-like_CS"/>
</dbReference>
<evidence type="ECO:0000259" key="7">
    <source>
        <dbReference type="PROSITE" id="PS50893"/>
    </source>
</evidence>
<dbReference type="SMART" id="SM00382">
    <property type="entry name" value="AAA"/>
    <property type="match status" value="1"/>
</dbReference>
<dbReference type="InterPro" id="IPR003593">
    <property type="entry name" value="AAA+_ATPase"/>
</dbReference>
<dbReference type="AlphaFoldDB" id="A0A1C3JX74"/>
<sequence>MTAAHAGVLTVRGLAAGYGPQRVLRDLSLTVPRGAVACLLGPNGAGKTTLLRTVVGAIGAARGSIRYAGRDGGGDIELGGRPPADIVALGVALVPQHRMVFPSLSVRDNLLAGASQRRDRQGIGADLQRMLVRYPALAERQRQRAGTLSGGEQQMLAIARALMSRPALLLMDEPSQGLAPRRVQELSAWIRELAGEGMGILLAEQNAVFASAVADRSYLLQDGKALRLDRGDAGRQDARAAVAGWWEAGAGLPVSAPDAREGG</sequence>